<feature type="binding site" evidence="9">
    <location>
        <position position="448"/>
    </location>
    <ligand>
        <name>Mg(2+)</name>
        <dbReference type="ChEBI" id="CHEBI:18420"/>
        <label>2</label>
    </ligand>
</feature>
<keyword evidence="6" id="KW-0693">Viral RNA replication</keyword>
<keyword evidence="5" id="KW-0547">Nucleotide-binding</keyword>
<evidence type="ECO:0000256" key="8">
    <source>
        <dbReference type="ARBA" id="ARBA00048744"/>
    </source>
</evidence>
<dbReference type="Pfam" id="PF03431">
    <property type="entry name" value="RNA_replicase_B"/>
    <property type="match status" value="1"/>
</dbReference>
<keyword evidence="2 11" id="KW-0696">RNA-directed RNA polymerase</keyword>
<keyword evidence="4" id="KW-0548">Nucleotidyltransferase</keyword>
<feature type="binding site" evidence="9">
    <location>
        <position position="447"/>
    </location>
    <ligand>
        <name>Mg(2+)</name>
        <dbReference type="ChEBI" id="CHEBI:18420"/>
        <label>2</label>
    </ligand>
</feature>
<evidence type="ECO:0000256" key="7">
    <source>
        <dbReference type="ARBA" id="ARBA00030248"/>
    </source>
</evidence>
<evidence type="ECO:0000256" key="2">
    <source>
        <dbReference type="ARBA" id="ARBA00022484"/>
    </source>
</evidence>
<evidence type="ECO:0000256" key="5">
    <source>
        <dbReference type="ARBA" id="ARBA00022741"/>
    </source>
</evidence>
<keyword evidence="9" id="KW-0479">Metal-binding</keyword>
<keyword evidence="9" id="KW-0460">Magnesium</keyword>
<sequence length="641" mass="72293">MTKGSVFDFVGLYAALLKDVAAYLPTTQREWDRDLLRITTLSQTRGPTVFTMDLPAMGKKLDAALSRGRLDLKGMPCSGPTHSGSMIPRLFRELWIRLFDHSGCLRANIDPNVVLFLRTLLYVGKNYKSECAPRYLFEATKEFSDVESSLPPASPLWDGDGSDVGDSHYRHLWDMVSTNINEPLFHSELELVPVLDSVQRSADRICRVFSGFDPGLLDFKHGPGAVSDLRRGDYKYSFPNWAPRLEFNFPYDFSASTSLEVGGVDPVLGYGWDSYEPHSDLKAVPKTMKGPRLIAKESTCMQWVQQGIRNFLYHTVARTWIGRSIDFFSQSPSRDLALQASRDGYLCTIDLKSASDRITCALVERLFRSSPNLLGAMIASRTRFLVQDLDKKLPRVFKLKKFSTQGSALTFPVQSIVFFMICVGVGKHLHPSWSYDRLGRQVRIFGDDLIIPGEWEPLVERVLETLHLRVNHTKTHVTGRFRESCGMDAFEGYDVSPPYVLSVPVESDPATISSGVAVSNNFFMKGFWHASSFLERSMSNGIRSRMPIVKVSSGLFALRSFSGSRLPSRLRERWNEALQRREVAVLAIFAKPRLRKTETVSNLLQYFTEDPPPYIKYESGTVEAGVPVFRNAWVDPGVVLM</sequence>
<comment type="cofactor">
    <cofactor evidence="9">
        <name>Mg(2+)</name>
        <dbReference type="ChEBI" id="CHEBI:18420"/>
    </cofactor>
    <text evidence="9">Binds 2 Mg(2+) per subunit.</text>
</comment>
<dbReference type="GO" id="GO:0046872">
    <property type="term" value="F:metal ion binding"/>
    <property type="evidence" value="ECO:0007669"/>
    <property type="project" value="UniProtKB-KW"/>
</dbReference>
<accession>A0A514D5R2</accession>
<dbReference type="InterPro" id="IPR005093">
    <property type="entry name" value="RNArep_beta"/>
</dbReference>
<dbReference type="PROSITE" id="PS50522">
    <property type="entry name" value="RDRP_PHAGE"/>
    <property type="match status" value="1"/>
</dbReference>
<evidence type="ECO:0000256" key="1">
    <source>
        <dbReference type="ARBA" id="ARBA00012494"/>
    </source>
</evidence>
<comment type="catalytic activity">
    <reaction evidence="8">
        <text>RNA(n) + a ribonucleoside 5'-triphosphate = RNA(n+1) + diphosphate</text>
        <dbReference type="Rhea" id="RHEA:21248"/>
        <dbReference type="Rhea" id="RHEA-COMP:14527"/>
        <dbReference type="Rhea" id="RHEA-COMP:17342"/>
        <dbReference type="ChEBI" id="CHEBI:33019"/>
        <dbReference type="ChEBI" id="CHEBI:61557"/>
        <dbReference type="ChEBI" id="CHEBI:140395"/>
        <dbReference type="EC" id="2.7.7.48"/>
    </reaction>
</comment>
<dbReference type="GO" id="GO:0000166">
    <property type="term" value="F:nucleotide binding"/>
    <property type="evidence" value="ECO:0007669"/>
    <property type="project" value="UniProtKB-KW"/>
</dbReference>
<feature type="domain" description="RdRp catalytic" evidence="10">
    <location>
        <begin position="335"/>
        <end position="479"/>
    </location>
</feature>
<evidence type="ECO:0000256" key="4">
    <source>
        <dbReference type="ARBA" id="ARBA00022695"/>
    </source>
</evidence>
<evidence type="ECO:0000259" key="10">
    <source>
        <dbReference type="PROSITE" id="PS50522"/>
    </source>
</evidence>
<dbReference type="GO" id="GO:0039694">
    <property type="term" value="P:viral RNA genome replication"/>
    <property type="evidence" value="ECO:0007669"/>
    <property type="project" value="InterPro"/>
</dbReference>
<name>A0A514D5R2_9VIRU</name>
<evidence type="ECO:0000256" key="6">
    <source>
        <dbReference type="ARBA" id="ARBA00022953"/>
    </source>
</evidence>
<gene>
    <name evidence="11" type="ORF">H4Rhizo43516_000001</name>
</gene>
<dbReference type="EC" id="2.7.7.48" evidence="1"/>
<dbReference type="GO" id="GO:0003968">
    <property type="term" value="F:RNA-directed RNA polymerase activity"/>
    <property type="evidence" value="ECO:0007669"/>
    <property type="project" value="UniProtKB-KW"/>
</dbReference>
<protein>
    <recommendedName>
        <fullName evidence="1">RNA-directed RNA polymerase</fullName>
        <ecNumber evidence="1">2.7.7.48</ecNumber>
    </recommendedName>
    <alternativeName>
        <fullName evidence="7">RNA replicase beta chain</fullName>
    </alternativeName>
</protein>
<evidence type="ECO:0000313" key="11">
    <source>
        <dbReference type="EMBL" id="QDH88944.1"/>
    </source>
</evidence>
<organism evidence="11">
    <name type="scientific">Leviviridae sp</name>
    <dbReference type="NCBI Taxonomy" id="2027243"/>
    <lineage>
        <taxon>Viruses</taxon>
        <taxon>Riboviria</taxon>
        <taxon>Orthornavirae</taxon>
        <taxon>Lenarviricota</taxon>
        <taxon>Leviviricetes</taxon>
        <taxon>Norzivirales</taxon>
        <taxon>Fiersviridae</taxon>
    </lineage>
</organism>
<reference evidence="11" key="1">
    <citation type="submission" date="2019-05" db="EMBL/GenBank/DDBJ databases">
        <title>Metatranscriptomic reconstruction reveals RNA viruses with the potential to shape carbon cycling in soil.</title>
        <authorList>
            <person name="Starr E.P."/>
            <person name="Nuccio E."/>
            <person name="Pett-Ridge J."/>
            <person name="Banfield J.F."/>
            <person name="Firestone M.K."/>
        </authorList>
    </citation>
    <scope>NUCLEOTIDE SEQUENCE</scope>
    <source>
        <strain evidence="11">H4_Rhizo_43_scaffold_516</strain>
    </source>
</reference>
<proteinExistence type="predicted"/>
<evidence type="ECO:0000256" key="3">
    <source>
        <dbReference type="ARBA" id="ARBA00022679"/>
    </source>
</evidence>
<dbReference type="InterPro" id="IPR007096">
    <property type="entry name" value="RNA-dir_Rpol_cat_phage"/>
</dbReference>
<dbReference type="EMBL" id="MN034490">
    <property type="protein sequence ID" value="QDH88944.1"/>
    <property type="molecule type" value="Genomic_RNA"/>
</dbReference>
<evidence type="ECO:0000256" key="9">
    <source>
        <dbReference type="PIRSR" id="PIRSR605093-1"/>
    </source>
</evidence>
<keyword evidence="3" id="KW-0808">Transferase</keyword>
<feature type="binding site" evidence="9">
    <location>
        <position position="350"/>
    </location>
    <ligand>
        <name>Mg(2+)</name>
        <dbReference type="ChEBI" id="CHEBI:18420"/>
        <label>2</label>
    </ligand>
</feature>